<name>A0A0J7XPE3_9SPHN</name>
<accession>A0A0J7XPE3</accession>
<dbReference type="EMBL" id="JACU01000008">
    <property type="protein sequence ID" value="KMS52943.1"/>
    <property type="molecule type" value="Genomic_DNA"/>
</dbReference>
<dbReference type="Proteomes" id="UP000052268">
    <property type="component" value="Unassembled WGS sequence"/>
</dbReference>
<dbReference type="AlphaFoldDB" id="A0A0J7XPE3"/>
<comment type="caution">
    <text evidence="1">The sequence shown here is derived from an EMBL/GenBank/DDBJ whole genome shotgun (WGS) entry which is preliminary data.</text>
</comment>
<organism evidence="1 2">
    <name type="scientific">Novosphingobium barchaimii LL02</name>
    <dbReference type="NCBI Taxonomy" id="1114963"/>
    <lineage>
        <taxon>Bacteria</taxon>
        <taxon>Pseudomonadati</taxon>
        <taxon>Pseudomonadota</taxon>
        <taxon>Alphaproteobacteria</taxon>
        <taxon>Sphingomonadales</taxon>
        <taxon>Sphingomonadaceae</taxon>
        <taxon>Novosphingobium</taxon>
    </lineage>
</organism>
<protein>
    <submittedName>
        <fullName evidence="1">Uncharacterized protein</fullName>
    </submittedName>
</protein>
<sequence>MRFVPRAGGFDRLSLSGMEGLPRFQKSEKLPLVPLRLSLSKPPAHIAAP</sequence>
<evidence type="ECO:0000313" key="2">
    <source>
        <dbReference type="Proteomes" id="UP000052268"/>
    </source>
</evidence>
<dbReference type="PATRIC" id="fig|1114963.3.peg.3726"/>
<proteinExistence type="predicted"/>
<reference evidence="1 2" key="1">
    <citation type="journal article" date="2015" name="G3 (Bethesda)">
        <title>Insights into Ongoing Evolution of the Hexachlorocyclohexane Catabolic Pathway from Comparative Genomics of Ten Sphingomonadaceae Strains.</title>
        <authorList>
            <person name="Pearce S.L."/>
            <person name="Oakeshott J.G."/>
            <person name="Pandey G."/>
        </authorList>
    </citation>
    <scope>NUCLEOTIDE SEQUENCE [LARGE SCALE GENOMIC DNA]</scope>
    <source>
        <strain evidence="1 2">LL02</strain>
    </source>
</reference>
<evidence type="ECO:0000313" key="1">
    <source>
        <dbReference type="EMBL" id="KMS52943.1"/>
    </source>
</evidence>
<gene>
    <name evidence="1" type="ORF">V474_24360</name>
</gene>
<keyword evidence="2" id="KW-1185">Reference proteome</keyword>